<sequence length="934" mass="103235">MLQYHLFTEQLVKWETSETNRLPSVRKLSRESKVKFTDEDIFLSACLSGDLDEVQTLLTDGANINTTTVDGLTALHQAVIDGKPKMVQFLVEHGANVNAQDNEGWTPLHAAACCGNVDLVEYLCAEGADLSVTNSDKELAIDLAEEDDCRLALEEEHQRQGINPDECRNRELTIMRRDAEQWLKDGEMHDHPHSRTGATALHVAAAKGYNDVLRLLLKAGADVNCRDRDGWTPLHAAAHWAEHEAAAILIQNGASFSELTNNGETVLNVADKDIVEYLEGMQEKERLRLASSSSVNVLVHSNTPLKRAGSTTSVLRMSTEEKTKKTKLDEQDENKELRGTDYSFVIEDKSPSPSVEVRLPFPVKQQQPDTSESPSEEERSSSKSISEEKTASSAECKSSDTDKGVLSASESAVFSESGQVRSLVMEDRLTRVPLTVQTSSAPTAPTLINESKSPELIRSSTSTSSSTTISSLISRSASSDSNSSTVLSQNQSWLKGHTVEKDLTTTTTTTTTASVEPLARYSKPATLQRSTSTSLPWMPLYRSSTIKSPLHPAFAHFQAAVRQAATSTVNRSQPVTSTCSVQTGVPSLPRGSLATPPMEPNMPNESEAERRSRAKRQRDSRRSTQGVTREQLRVATTLTVRRDDKEREKENEMQRIEKSSSTSPSLESTPHEVEKRVGEERKDLETKIYTSSQPVPAVRRRSQAPRAIRRVTGPVRIDDLQNEEASDDPVHKSGGDASSNNTTSPASPNVDLSNSVTATTSYNFRDNALTTIAYTQAALNSKVRTAQTNSVHIGGNTVTTASFQMLNNRAKCQETPVDYKALYEKEKQETERLRRRIEELSLEKSNSANNISLLKCGVGGRLTSLPSLNKSSSSTSMNDRERHIYEQRIAEMQYEIEELKKLEKSNDSLRVENEALIRVLSKMSRQQSAPTWPR</sequence>
<dbReference type="InterPro" id="IPR002110">
    <property type="entry name" value="Ankyrin_rpt"/>
</dbReference>
<feature type="compositionally biased region" description="Polar residues" evidence="6">
    <location>
        <begin position="568"/>
        <end position="585"/>
    </location>
</feature>
<dbReference type="SMART" id="SM00248">
    <property type="entry name" value="ANK"/>
    <property type="match status" value="5"/>
</dbReference>
<feature type="compositionally biased region" description="Low complexity" evidence="6">
    <location>
        <begin position="737"/>
        <end position="749"/>
    </location>
</feature>
<dbReference type="Gene3D" id="6.10.140.390">
    <property type="match status" value="1"/>
</dbReference>
<dbReference type="GO" id="GO:0005737">
    <property type="term" value="C:cytoplasm"/>
    <property type="evidence" value="ECO:0007669"/>
    <property type="project" value="TreeGrafter"/>
</dbReference>
<evidence type="ECO:0000256" key="1">
    <source>
        <dbReference type="ARBA" id="ARBA00022473"/>
    </source>
</evidence>
<dbReference type="PRINTS" id="PR01415">
    <property type="entry name" value="ANKYRIN"/>
</dbReference>
<evidence type="ECO:0000256" key="2">
    <source>
        <dbReference type="ARBA" id="ARBA00022737"/>
    </source>
</evidence>
<evidence type="ECO:0000259" key="7">
    <source>
        <dbReference type="Pfam" id="PF15898"/>
    </source>
</evidence>
<evidence type="ECO:0000313" key="9">
    <source>
        <dbReference type="WBParaSite" id="sdigi.contig54.g3091.t1"/>
    </source>
</evidence>
<dbReference type="SUPFAM" id="SSF48403">
    <property type="entry name" value="Ankyrin repeat"/>
    <property type="match status" value="1"/>
</dbReference>
<feature type="compositionally biased region" description="Polar residues" evidence="6">
    <location>
        <begin position="624"/>
        <end position="639"/>
    </location>
</feature>
<dbReference type="PROSITE" id="PS50297">
    <property type="entry name" value="ANK_REP_REGION"/>
    <property type="match status" value="4"/>
</dbReference>
<feature type="domain" description="cGMP-dependent protein kinase interacting" evidence="7">
    <location>
        <begin position="818"/>
        <end position="925"/>
    </location>
</feature>
<evidence type="ECO:0000256" key="5">
    <source>
        <dbReference type="SAM" id="Coils"/>
    </source>
</evidence>
<keyword evidence="5" id="KW-0175">Coiled coil</keyword>
<feature type="compositionally biased region" description="Basic and acidic residues" evidence="6">
    <location>
        <begin position="376"/>
        <end position="390"/>
    </location>
</feature>
<dbReference type="Gene3D" id="1.25.40.20">
    <property type="entry name" value="Ankyrin repeat-containing domain"/>
    <property type="match status" value="2"/>
</dbReference>
<feature type="region of interest" description="Disordered" evidence="6">
    <location>
        <begin position="568"/>
        <end position="752"/>
    </location>
</feature>
<dbReference type="GO" id="GO:0019208">
    <property type="term" value="F:phosphatase regulator activity"/>
    <property type="evidence" value="ECO:0007669"/>
    <property type="project" value="TreeGrafter"/>
</dbReference>
<reference evidence="9" key="1">
    <citation type="submission" date="2022-11" db="UniProtKB">
        <authorList>
            <consortium name="WormBaseParasite"/>
        </authorList>
    </citation>
    <scope>IDENTIFICATION</scope>
</reference>
<evidence type="ECO:0000313" key="8">
    <source>
        <dbReference type="Proteomes" id="UP000887581"/>
    </source>
</evidence>
<feature type="repeat" description="ANK" evidence="4">
    <location>
        <begin position="103"/>
        <end position="135"/>
    </location>
</feature>
<feature type="repeat" description="ANK" evidence="4">
    <location>
        <begin position="196"/>
        <end position="228"/>
    </location>
</feature>
<evidence type="ECO:0000256" key="3">
    <source>
        <dbReference type="ARBA" id="ARBA00038386"/>
    </source>
</evidence>
<keyword evidence="4" id="KW-0040">ANK repeat</keyword>
<dbReference type="InterPro" id="IPR031775">
    <property type="entry name" value="PRKG1_interact"/>
</dbReference>
<dbReference type="AlphaFoldDB" id="A0A915PX35"/>
<dbReference type="InterPro" id="IPR051226">
    <property type="entry name" value="PP1_Regulatory_Subunit"/>
</dbReference>
<dbReference type="CDD" id="cd21930">
    <property type="entry name" value="IPD_PPP1R12"/>
    <property type="match status" value="1"/>
</dbReference>
<feature type="coiled-coil region" evidence="5">
    <location>
        <begin position="882"/>
        <end position="919"/>
    </location>
</feature>
<organism evidence="8 9">
    <name type="scientific">Setaria digitata</name>
    <dbReference type="NCBI Taxonomy" id="48799"/>
    <lineage>
        <taxon>Eukaryota</taxon>
        <taxon>Metazoa</taxon>
        <taxon>Ecdysozoa</taxon>
        <taxon>Nematoda</taxon>
        <taxon>Chromadorea</taxon>
        <taxon>Rhabditida</taxon>
        <taxon>Spirurina</taxon>
        <taxon>Spiruromorpha</taxon>
        <taxon>Filarioidea</taxon>
        <taxon>Setariidae</taxon>
        <taxon>Setaria</taxon>
    </lineage>
</organism>
<dbReference type="PROSITE" id="PS50088">
    <property type="entry name" value="ANK_REPEAT"/>
    <property type="match status" value="4"/>
</dbReference>
<keyword evidence="8" id="KW-1185">Reference proteome</keyword>
<keyword evidence="1" id="KW-0217">Developmental protein</keyword>
<dbReference type="WBParaSite" id="sdigi.contig54.g3091.t1">
    <property type="protein sequence ID" value="sdigi.contig54.g3091.t1"/>
    <property type="gene ID" value="sdigi.contig54.g3091"/>
</dbReference>
<feature type="compositionally biased region" description="Basic and acidic residues" evidence="6">
    <location>
        <begin position="318"/>
        <end position="339"/>
    </location>
</feature>
<feature type="region of interest" description="Disordered" evidence="6">
    <location>
        <begin position="306"/>
        <end position="404"/>
    </location>
</feature>
<dbReference type="InterPro" id="IPR036770">
    <property type="entry name" value="Ankyrin_rpt-contain_sf"/>
</dbReference>
<dbReference type="PANTHER" id="PTHR24179:SF21">
    <property type="entry name" value="MYOSIN BINDING SUBUNIT, ISOFORM O"/>
    <property type="match status" value="1"/>
</dbReference>
<feature type="coiled-coil region" evidence="5">
    <location>
        <begin position="820"/>
        <end position="850"/>
    </location>
</feature>
<feature type="compositionally biased region" description="Low complexity" evidence="6">
    <location>
        <begin position="659"/>
        <end position="668"/>
    </location>
</feature>
<feature type="compositionally biased region" description="Basic and acidic residues" evidence="6">
    <location>
        <begin position="669"/>
        <end position="686"/>
    </location>
</feature>
<dbReference type="GO" id="GO:0004857">
    <property type="term" value="F:enzyme inhibitor activity"/>
    <property type="evidence" value="ECO:0007669"/>
    <property type="project" value="TreeGrafter"/>
</dbReference>
<name>A0A915PX35_9BILA</name>
<evidence type="ECO:0000256" key="4">
    <source>
        <dbReference type="PROSITE-ProRule" id="PRU00023"/>
    </source>
</evidence>
<dbReference type="FunFam" id="1.25.40.20:FF:000876">
    <property type="entry name" value="Protein phosphatase 1 regulatory subunit 12A"/>
    <property type="match status" value="1"/>
</dbReference>
<evidence type="ECO:0000256" key="6">
    <source>
        <dbReference type="SAM" id="MobiDB-lite"/>
    </source>
</evidence>
<keyword evidence="2" id="KW-0677">Repeat</keyword>
<dbReference type="Pfam" id="PF12796">
    <property type="entry name" value="Ank_2"/>
    <property type="match status" value="2"/>
</dbReference>
<protein>
    <submittedName>
        <fullName evidence="9">cGMP-dependent protein kinase interacting domain-containing protein</fullName>
    </submittedName>
</protein>
<proteinExistence type="inferred from homology"/>
<feature type="region of interest" description="Disordered" evidence="6">
    <location>
        <begin position="443"/>
        <end position="464"/>
    </location>
</feature>
<dbReference type="PANTHER" id="PTHR24179">
    <property type="entry name" value="PROTEIN PHOSPHATASE 1 REGULATORY SUBUNIT 12"/>
    <property type="match status" value="1"/>
</dbReference>
<feature type="compositionally biased region" description="Basic residues" evidence="6">
    <location>
        <begin position="698"/>
        <end position="709"/>
    </location>
</feature>
<dbReference type="Pfam" id="PF15898">
    <property type="entry name" value="PRKG1_interact"/>
    <property type="match status" value="1"/>
</dbReference>
<accession>A0A915PX35</accession>
<comment type="similarity">
    <text evidence="3">Belongs to the NRARP family.</text>
</comment>
<dbReference type="Proteomes" id="UP000887581">
    <property type="component" value="Unplaced"/>
</dbReference>
<feature type="repeat" description="ANK" evidence="4">
    <location>
        <begin position="229"/>
        <end position="261"/>
    </location>
</feature>
<dbReference type="FunFam" id="1.25.40.20:FF:000198">
    <property type="entry name" value="Myosin binding subunit, isoform P"/>
    <property type="match status" value="1"/>
</dbReference>
<feature type="repeat" description="ANK" evidence="4">
    <location>
        <begin position="70"/>
        <end position="102"/>
    </location>
</feature>
<feature type="compositionally biased region" description="Basic and acidic residues" evidence="6">
    <location>
        <begin position="640"/>
        <end position="658"/>
    </location>
</feature>
<dbReference type="GO" id="GO:0019901">
    <property type="term" value="F:protein kinase binding"/>
    <property type="evidence" value="ECO:0007669"/>
    <property type="project" value="InterPro"/>
</dbReference>